<accession>A0ABW5ASL7</accession>
<proteinExistence type="predicted"/>
<comment type="caution">
    <text evidence="1">The sequence shown here is derived from an EMBL/GenBank/DDBJ whole genome shotgun (WGS) entry which is preliminary data.</text>
</comment>
<evidence type="ECO:0000313" key="2">
    <source>
        <dbReference type="Proteomes" id="UP001597344"/>
    </source>
</evidence>
<keyword evidence="2" id="KW-1185">Reference proteome</keyword>
<dbReference type="EMBL" id="JBHUHY010000003">
    <property type="protein sequence ID" value="MFD2185988.1"/>
    <property type="molecule type" value="Genomic_DNA"/>
</dbReference>
<dbReference type="RefSeq" id="WP_378318974.1">
    <property type="nucleotide sequence ID" value="NZ_JBHUHY010000003.1"/>
</dbReference>
<name>A0ABW5ASL7_9FLAO</name>
<sequence>MINSKRGKYWVKFPVRENPKAPIRGTIQSNSFGWSVFELLVTRSAVLAFPRAEKPVDCYKHK</sequence>
<organism evidence="1 2">
    <name type="scientific">Aquimarina celericrescens</name>
    <dbReference type="NCBI Taxonomy" id="1964542"/>
    <lineage>
        <taxon>Bacteria</taxon>
        <taxon>Pseudomonadati</taxon>
        <taxon>Bacteroidota</taxon>
        <taxon>Flavobacteriia</taxon>
        <taxon>Flavobacteriales</taxon>
        <taxon>Flavobacteriaceae</taxon>
        <taxon>Aquimarina</taxon>
    </lineage>
</organism>
<gene>
    <name evidence="1" type="ORF">ACFSJT_04230</name>
</gene>
<dbReference type="Proteomes" id="UP001597344">
    <property type="component" value="Unassembled WGS sequence"/>
</dbReference>
<protein>
    <submittedName>
        <fullName evidence="1">Uncharacterized protein</fullName>
    </submittedName>
</protein>
<reference evidence="2" key="1">
    <citation type="journal article" date="2019" name="Int. J. Syst. Evol. Microbiol.">
        <title>The Global Catalogue of Microorganisms (GCM) 10K type strain sequencing project: providing services to taxonomists for standard genome sequencing and annotation.</title>
        <authorList>
            <consortium name="The Broad Institute Genomics Platform"/>
            <consortium name="The Broad Institute Genome Sequencing Center for Infectious Disease"/>
            <person name="Wu L."/>
            <person name="Ma J."/>
        </authorList>
    </citation>
    <scope>NUCLEOTIDE SEQUENCE [LARGE SCALE GENOMIC DNA]</scope>
    <source>
        <strain evidence="2">DT92</strain>
    </source>
</reference>
<evidence type="ECO:0000313" key="1">
    <source>
        <dbReference type="EMBL" id="MFD2185988.1"/>
    </source>
</evidence>